<proteinExistence type="predicted"/>
<evidence type="ECO:0000256" key="1">
    <source>
        <dbReference type="ARBA" id="ARBA00004167"/>
    </source>
</evidence>
<feature type="domain" description="Malectin-like" evidence="2">
    <location>
        <begin position="25"/>
        <end position="118"/>
    </location>
</feature>
<dbReference type="STRING" id="4572.M7YFA2"/>
<organism evidence="3">
    <name type="scientific">Triticum urartu</name>
    <name type="common">Red wild einkorn</name>
    <name type="synonym">Crithodium urartu</name>
    <dbReference type="NCBI Taxonomy" id="4572"/>
    <lineage>
        <taxon>Eukaryota</taxon>
        <taxon>Viridiplantae</taxon>
        <taxon>Streptophyta</taxon>
        <taxon>Embryophyta</taxon>
        <taxon>Tracheophyta</taxon>
        <taxon>Spermatophyta</taxon>
        <taxon>Magnoliopsida</taxon>
        <taxon>Liliopsida</taxon>
        <taxon>Poales</taxon>
        <taxon>Poaceae</taxon>
        <taxon>BOP clade</taxon>
        <taxon>Pooideae</taxon>
        <taxon>Triticodae</taxon>
        <taxon>Triticeae</taxon>
        <taxon>Triticinae</taxon>
        <taxon>Triticum</taxon>
    </lineage>
</organism>
<dbReference type="Pfam" id="PF12819">
    <property type="entry name" value="Malectin_like"/>
    <property type="match status" value="1"/>
</dbReference>
<sequence>MRDSAAIQMQEMSSTGTGSGAGLVAPPELQWPPAPLPKASYYLALYFQDNRAPSPLSWRVFDVAVNGQAFFAGLNVSTAGAMLYGAAWPLSGQTKITLTPAPGSPVGPVINAAEVMMVVPLGGRTHPRDVIGMEGLARGFANPPSDWSGDPCLPVGNSWTGVSCSQGALARVTALNLTNFSVEGSISDHIANLTAISSVNVLLQLACGEQSDRTNSSYELPASFGISVHNYTTTGRQNEDAVCSISLLNPGCISDLKAPGGQPIGRADSSVARRTSKTSGAVCAEQQFTGQHSDRPQQNEHYIQRGNHEDNMLFFINVDARGNLSIQRKFKASFFHDYKEDGPKYT</sequence>
<accession>M7YFA2</accession>
<dbReference type="PANTHER" id="PTHR45631">
    <property type="entry name" value="OS07G0107800 PROTEIN-RELATED"/>
    <property type="match status" value="1"/>
</dbReference>
<dbReference type="PANTHER" id="PTHR45631:SF45">
    <property type="entry name" value="LEUCINE-RICH REPEAT (LRR) FAMILY PROTEIN"/>
    <property type="match status" value="1"/>
</dbReference>
<name>M7YFA2_TRIUA</name>
<reference evidence="3" key="1">
    <citation type="journal article" date="2013" name="Nature">
        <title>Draft genome of the wheat A-genome progenitor Triticum urartu.</title>
        <authorList>
            <person name="Ling H.Q."/>
            <person name="Zhao S."/>
            <person name="Liu D."/>
            <person name="Wang J."/>
            <person name="Sun H."/>
            <person name="Zhang C."/>
            <person name="Fan H."/>
            <person name="Li D."/>
            <person name="Dong L."/>
            <person name="Tao Y."/>
            <person name="Gao C."/>
            <person name="Wu H."/>
            <person name="Li Y."/>
            <person name="Cui Y."/>
            <person name="Guo X."/>
            <person name="Zheng S."/>
            <person name="Wang B."/>
            <person name="Yu K."/>
            <person name="Liang Q."/>
            <person name="Yang W."/>
            <person name="Lou X."/>
            <person name="Chen J."/>
            <person name="Feng M."/>
            <person name="Jian J."/>
            <person name="Zhang X."/>
            <person name="Luo G."/>
            <person name="Jiang Y."/>
            <person name="Liu J."/>
            <person name="Wang Z."/>
            <person name="Sha Y."/>
            <person name="Zhang B."/>
            <person name="Wu H."/>
            <person name="Tang D."/>
            <person name="Shen Q."/>
            <person name="Xue P."/>
            <person name="Zou S."/>
            <person name="Wang X."/>
            <person name="Liu X."/>
            <person name="Wang F."/>
            <person name="Yang Y."/>
            <person name="An X."/>
            <person name="Dong Z."/>
            <person name="Zhang K."/>
            <person name="Zhang X."/>
            <person name="Luo M.C."/>
            <person name="Dvorak J."/>
            <person name="Tong Y."/>
            <person name="Wang J."/>
            <person name="Yang H."/>
            <person name="Li Z."/>
            <person name="Wang D."/>
            <person name="Zhang A."/>
            <person name="Wang J."/>
        </authorList>
    </citation>
    <scope>NUCLEOTIDE SEQUENCE</scope>
</reference>
<comment type="subcellular location">
    <subcellularLocation>
        <location evidence="1">Membrane</location>
        <topology evidence="1">Single-pass membrane protein</topology>
    </subcellularLocation>
</comment>
<dbReference type="InterPro" id="IPR032675">
    <property type="entry name" value="LRR_dom_sf"/>
</dbReference>
<dbReference type="GO" id="GO:0016020">
    <property type="term" value="C:membrane"/>
    <property type="evidence" value="ECO:0007669"/>
    <property type="project" value="UniProtKB-SubCell"/>
</dbReference>
<dbReference type="eggNOG" id="KOG0619">
    <property type="taxonomic scope" value="Eukaryota"/>
</dbReference>
<evidence type="ECO:0000259" key="2">
    <source>
        <dbReference type="Pfam" id="PF12819"/>
    </source>
</evidence>
<dbReference type="EMBL" id="KD248372">
    <property type="protein sequence ID" value="EMS48998.1"/>
    <property type="molecule type" value="Genomic_DNA"/>
</dbReference>
<dbReference type="InterPro" id="IPR024788">
    <property type="entry name" value="Malectin-like_Carb-bd_dom"/>
</dbReference>
<protein>
    <recommendedName>
        <fullName evidence="2">Malectin-like domain-containing protein</fullName>
    </recommendedName>
</protein>
<evidence type="ECO:0000313" key="3">
    <source>
        <dbReference type="EMBL" id="EMS48998.1"/>
    </source>
</evidence>
<gene>
    <name evidence="3" type="ORF">TRIUR3_02651</name>
</gene>
<dbReference type="Gene3D" id="3.80.10.10">
    <property type="entry name" value="Ribonuclease Inhibitor"/>
    <property type="match status" value="1"/>
</dbReference>
<dbReference type="AlphaFoldDB" id="M7YFA2"/>